<dbReference type="InParanoid" id="A0A151GKL1"/>
<evidence type="ECO:0008006" key="3">
    <source>
        <dbReference type="Google" id="ProtNLM"/>
    </source>
</evidence>
<comment type="caution">
    <text evidence="1">The sequence shown here is derived from an EMBL/GenBank/DDBJ whole genome shotgun (WGS) entry which is preliminary data.</text>
</comment>
<dbReference type="SUPFAM" id="SSF160419">
    <property type="entry name" value="YdfO-like"/>
    <property type="match status" value="1"/>
</dbReference>
<evidence type="ECO:0000313" key="2">
    <source>
        <dbReference type="Proteomes" id="UP000076580"/>
    </source>
</evidence>
<protein>
    <recommendedName>
        <fullName evidence="3">DUF1398 domain-containing protein</fullName>
    </recommendedName>
</protein>
<dbReference type="InterPro" id="IPR009833">
    <property type="entry name" value="DUF1398"/>
</dbReference>
<reference evidence="1 2" key="1">
    <citation type="journal article" date="2016" name="Sci. Rep.">
        <title>Insights into Adaptations to a Near-Obligate Nematode Endoparasitic Lifestyle from the Finished Genome of Drechmeria coniospora.</title>
        <authorList>
            <person name="Zhang L."/>
            <person name="Zhou Z."/>
            <person name="Guo Q."/>
            <person name="Fokkens L."/>
            <person name="Miskei M."/>
            <person name="Pocsi I."/>
            <person name="Zhang W."/>
            <person name="Chen M."/>
            <person name="Wang L."/>
            <person name="Sun Y."/>
            <person name="Donzelli B.G."/>
            <person name="Gibson D.M."/>
            <person name="Nelson D.R."/>
            <person name="Luo J.G."/>
            <person name="Rep M."/>
            <person name="Liu H."/>
            <person name="Yang S."/>
            <person name="Wang J."/>
            <person name="Krasnoff S.B."/>
            <person name="Xu Y."/>
            <person name="Molnar I."/>
            <person name="Lin M."/>
        </authorList>
    </citation>
    <scope>NUCLEOTIDE SEQUENCE [LARGE SCALE GENOMIC DNA]</scope>
    <source>
        <strain evidence="1 2">ARSEF 6962</strain>
    </source>
</reference>
<name>A0A151GKL1_DRECN</name>
<proteinExistence type="predicted"/>
<sequence>MASSSTIEGVFEQVHSAGKTFPETVGALMELGVTRYHVDFVSSSVTTYKPKTGGGSYEVHRIPIPLSNGRLDSSWDGAGIVNAIRLIQQRVEIKTYAEFTERCVNAGVAGYQACLTGKRVVYYGHNGDMHVEWFPGAEPGTK</sequence>
<dbReference type="InterPro" id="IPR036696">
    <property type="entry name" value="YdfO-like_sf"/>
</dbReference>
<dbReference type="RefSeq" id="XP_040656978.1">
    <property type="nucleotide sequence ID" value="XM_040801945.1"/>
</dbReference>
<organism evidence="1 2">
    <name type="scientific">Drechmeria coniospora</name>
    <name type="common">Nematophagous fungus</name>
    <name type="synonym">Meria coniospora</name>
    <dbReference type="NCBI Taxonomy" id="98403"/>
    <lineage>
        <taxon>Eukaryota</taxon>
        <taxon>Fungi</taxon>
        <taxon>Dikarya</taxon>
        <taxon>Ascomycota</taxon>
        <taxon>Pezizomycotina</taxon>
        <taxon>Sordariomycetes</taxon>
        <taxon>Hypocreomycetidae</taxon>
        <taxon>Hypocreales</taxon>
        <taxon>Ophiocordycipitaceae</taxon>
        <taxon>Drechmeria</taxon>
    </lineage>
</organism>
<dbReference type="Gene3D" id="3.30.1810.10">
    <property type="entry name" value="YdfO-like"/>
    <property type="match status" value="1"/>
</dbReference>
<keyword evidence="2" id="KW-1185">Reference proteome</keyword>
<dbReference type="Pfam" id="PF07166">
    <property type="entry name" value="DUF1398"/>
    <property type="match status" value="1"/>
</dbReference>
<accession>A0A151GKL1</accession>
<dbReference type="EMBL" id="LAYC01000002">
    <property type="protein sequence ID" value="KYK57626.1"/>
    <property type="molecule type" value="Genomic_DNA"/>
</dbReference>
<dbReference type="Proteomes" id="UP000076580">
    <property type="component" value="Chromosome 02"/>
</dbReference>
<evidence type="ECO:0000313" key="1">
    <source>
        <dbReference type="EMBL" id="KYK57626.1"/>
    </source>
</evidence>
<dbReference type="GeneID" id="63717281"/>
<dbReference type="AlphaFoldDB" id="A0A151GKL1"/>
<gene>
    <name evidence="1" type="ORF">DCS_04638</name>
</gene>